<dbReference type="InterPro" id="IPR036680">
    <property type="entry name" value="SPOR-like_sf"/>
</dbReference>
<dbReference type="Gene3D" id="3.30.70.1070">
    <property type="entry name" value="Sporulation related repeat"/>
    <property type="match status" value="1"/>
</dbReference>
<feature type="region of interest" description="Disordered" evidence="1">
    <location>
        <begin position="123"/>
        <end position="189"/>
    </location>
</feature>
<protein>
    <submittedName>
        <fullName evidence="3">SPOR domain-containing protein</fullName>
    </submittedName>
</protein>
<accession>A0ABY3X0Q2</accession>
<dbReference type="PROSITE" id="PS51724">
    <property type="entry name" value="SPOR"/>
    <property type="match status" value="1"/>
</dbReference>
<feature type="region of interest" description="Disordered" evidence="1">
    <location>
        <begin position="38"/>
        <end position="72"/>
    </location>
</feature>
<feature type="compositionally biased region" description="Basic and acidic residues" evidence="1">
    <location>
        <begin position="150"/>
        <end position="165"/>
    </location>
</feature>
<dbReference type="PANTHER" id="PTHR38687">
    <property type="entry name" value="CELL DIVISION PROTEIN DEDD-RELATED"/>
    <property type="match status" value="1"/>
</dbReference>
<evidence type="ECO:0000259" key="2">
    <source>
        <dbReference type="PROSITE" id="PS51724"/>
    </source>
</evidence>
<feature type="domain" description="SPOR" evidence="2">
    <location>
        <begin position="188"/>
        <end position="263"/>
    </location>
</feature>
<feature type="region of interest" description="Disordered" evidence="1">
    <location>
        <begin position="240"/>
        <end position="263"/>
    </location>
</feature>
<evidence type="ECO:0000256" key="1">
    <source>
        <dbReference type="SAM" id="MobiDB-lite"/>
    </source>
</evidence>
<organism evidence="3 4">
    <name type="scientific">Ignatzschineria rhizosphaerae</name>
    <dbReference type="NCBI Taxonomy" id="2923279"/>
    <lineage>
        <taxon>Bacteria</taxon>
        <taxon>Pseudomonadati</taxon>
        <taxon>Pseudomonadota</taxon>
        <taxon>Gammaproteobacteria</taxon>
        <taxon>Cardiobacteriales</taxon>
        <taxon>Ignatzschineriaceae</taxon>
        <taxon>Ignatzschineria</taxon>
    </lineage>
</organism>
<feature type="compositionally biased region" description="Polar residues" evidence="1">
    <location>
        <begin position="41"/>
        <end position="68"/>
    </location>
</feature>
<dbReference type="RefSeq" id="WP_242150096.1">
    <property type="nucleotide sequence ID" value="NZ_CP093379.1"/>
</dbReference>
<keyword evidence="4" id="KW-1185">Reference proteome</keyword>
<evidence type="ECO:0000313" key="4">
    <source>
        <dbReference type="Proteomes" id="UP000829542"/>
    </source>
</evidence>
<dbReference type="SUPFAM" id="SSF110997">
    <property type="entry name" value="Sporulation related repeat"/>
    <property type="match status" value="1"/>
</dbReference>
<dbReference type="PANTHER" id="PTHR38687:SF1">
    <property type="entry name" value="CELL DIVISION PROTEIN DEDD"/>
    <property type="match status" value="1"/>
</dbReference>
<name>A0ABY3X0Q2_9GAMM</name>
<gene>
    <name evidence="3" type="ORF">MMG00_00915</name>
</gene>
<evidence type="ECO:0000313" key="3">
    <source>
        <dbReference type="EMBL" id="UNM96463.1"/>
    </source>
</evidence>
<dbReference type="InterPro" id="IPR052521">
    <property type="entry name" value="Cell_div_SPOR-domain"/>
</dbReference>
<reference evidence="3 4" key="1">
    <citation type="submission" date="2022-03" db="EMBL/GenBank/DDBJ databases">
        <title>Ignatzschineria rhizosphaerae HR5S32.</title>
        <authorList>
            <person name="Sun J.Q."/>
            <person name="Feng J.Y."/>
        </authorList>
    </citation>
    <scope>NUCLEOTIDE SEQUENCE [LARGE SCALE GENOMIC DNA]</scope>
    <source>
        <strain evidence="3 4">HR5S32</strain>
    </source>
</reference>
<dbReference type="EMBL" id="CP093379">
    <property type="protein sequence ID" value="UNM96463.1"/>
    <property type="molecule type" value="Genomic_DNA"/>
</dbReference>
<dbReference type="Proteomes" id="UP000829542">
    <property type="component" value="Chromosome"/>
</dbReference>
<dbReference type="Pfam" id="PF05036">
    <property type="entry name" value="SPOR"/>
    <property type="match status" value="1"/>
</dbReference>
<proteinExistence type="predicted"/>
<sequence>MSNTQSKPILQRAVGAIFLLALIGLVAILLLQPSDRLPDSTAKNSKPQQPTISITANDNKPSTPSNDNLEPALILESTTDVDVADTDSTTAPTEVIGEDIWQSVEQQTQEEIQAAKPILVVSSEPSTQEASKPKVDTPKTQASQTTPKAETTKPETVKPKVEAPKLELIADSEKTTTSKPSAQATPKADASGKWYVQIGAFGNAANAQKLVNQYKQQGYNVRIQKDNNLNRVQIGPFSTKKDAEKVQAKTKTQSLNPAVIHLP</sequence>
<dbReference type="InterPro" id="IPR007730">
    <property type="entry name" value="SPOR-like_dom"/>
</dbReference>